<dbReference type="SUPFAM" id="SSF53756">
    <property type="entry name" value="UDP-Glycosyltransferase/glycogen phosphorylase"/>
    <property type="match status" value="1"/>
</dbReference>
<dbReference type="Gene3D" id="3.40.50.2000">
    <property type="entry name" value="Glycogen Phosphorylase B"/>
    <property type="match status" value="2"/>
</dbReference>
<dbReference type="GO" id="GO:0016757">
    <property type="term" value="F:glycosyltransferase activity"/>
    <property type="evidence" value="ECO:0007669"/>
    <property type="project" value="UniProtKB-ARBA"/>
</dbReference>
<organism evidence="3 4">
    <name type="scientific">Trichlorobacter lovleyi (strain ATCC BAA-1151 / DSM 17278 / SZ)</name>
    <name type="common">Geobacter lovleyi</name>
    <dbReference type="NCBI Taxonomy" id="398767"/>
    <lineage>
        <taxon>Bacteria</taxon>
        <taxon>Pseudomonadati</taxon>
        <taxon>Thermodesulfobacteriota</taxon>
        <taxon>Desulfuromonadia</taxon>
        <taxon>Geobacterales</taxon>
        <taxon>Geobacteraceae</taxon>
        <taxon>Trichlorobacter</taxon>
    </lineage>
</organism>
<dbReference type="KEGG" id="glo:Glov_1961"/>
<dbReference type="Pfam" id="PF13692">
    <property type="entry name" value="Glyco_trans_1_4"/>
    <property type="match status" value="1"/>
</dbReference>
<dbReference type="CAZy" id="GT4">
    <property type="family name" value="Glycosyltransferase Family 4"/>
</dbReference>
<protein>
    <submittedName>
        <fullName evidence="3">Glycosyl transferase group 1</fullName>
    </submittedName>
</protein>
<dbReference type="Proteomes" id="UP000002420">
    <property type="component" value="Chromosome"/>
</dbReference>
<dbReference type="CDD" id="cd03801">
    <property type="entry name" value="GT4_PimA-like"/>
    <property type="match status" value="1"/>
</dbReference>
<dbReference type="GO" id="GO:0009103">
    <property type="term" value="P:lipopolysaccharide biosynthetic process"/>
    <property type="evidence" value="ECO:0007669"/>
    <property type="project" value="TreeGrafter"/>
</dbReference>
<evidence type="ECO:0000313" key="3">
    <source>
        <dbReference type="EMBL" id="ACD95677.1"/>
    </source>
</evidence>
<name>B3E2M0_TRIL1</name>
<dbReference type="EMBL" id="CP001089">
    <property type="protein sequence ID" value="ACD95677.1"/>
    <property type="molecule type" value="Genomic_DNA"/>
</dbReference>
<evidence type="ECO:0000256" key="1">
    <source>
        <dbReference type="ARBA" id="ARBA00022679"/>
    </source>
</evidence>
<dbReference type="PANTHER" id="PTHR46401:SF2">
    <property type="entry name" value="GLYCOSYLTRANSFERASE WBBK-RELATED"/>
    <property type="match status" value="1"/>
</dbReference>
<keyword evidence="1 3" id="KW-0808">Transferase</keyword>
<dbReference type="STRING" id="398767.Glov_1961"/>
<dbReference type="eggNOG" id="COG0438">
    <property type="taxonomic scope" value="Bacteria"/>
</dbReference>
<dbReference type="Pfam" id="PF13439">
    <property type="entry name" value="Glyco_transf_4"/>
    <property type="match status" value="1"/>
</dbReference>
<dbReference type="OrthoDB" id="9767517at2"/>
<dbReference type="InterPro" id="IPR028098">
    <property type="entry name" value="Glyco_trans_4-like_N"/>
</dbReference>
<reference evidence="3 4" key="1">
    <citation type="submission" date="2008-05" db="EMBL/GenBank/DDBJ databases">
        <title>Complete sequence of chromosome of Geobacter lovleyi SZ.</title>
        <authorList>
            <consortium name="US DOE Joint Genome Institute"/>
            <person name="Lucas S."/>
            <person name="Copeland A."/>
            <person name="Lapidus A."/>
            <person name="Glavina del Rio T."/>
            <person name="Dalin E."/>
            <person name="Tice H."/>
            <person name="Bruce D."/>
            <person name="Goodwin L."/>
            <person name="Pitluck S."/>
            <person name="Chertkov O."/>
            <person name="Meincke L."/>
            <person name="Brettin T."/>
            <person name="Detter J.C."/>
            <person name="Han C."/>
            <person name="Tapia R."/>
            <person name="Kuske C.R."/>
            <person name="Schmutz J."/>
            <person name="Larimer F."/>
            <person name="Land M."/>
            <person name="Hauser L."/>
            <person name="Kyrpides N."/>
            <person name="Mikhailova N."/>
            <person name="Sung Y."/>
            <person name="Fletcher K.E."/>
            <person name="Ritalahti K.M."/>
            <person name="Loeffler F.E."/>
            <person name="Richardson P."/>
        </authorList>
    </citation>
    <scope>NUCLEOTIDE SEQUENCE [LARGE SCALE GENOMIC DNA]</scope>
    <source>
        <strain evidence="4">ATCC BAA-1151 / DSM 17278 / SZ</strain>
    </source>
</reference>
<accession>B3E2M0</accession>
<gene>
    <name evidence="3" type="ordered locus">Glov_1961</name>
</gene>
<dbReference type="RefSeq" id="WP_012470016.1">
    <property type="nucleotide sequence ID" value="NC_010814.1"/>
</dbReference>
<proteinExistence type="predicted"/>
<evidence type="ECO:0000259" key="2">
    <source>
        <dbReference type="Pfam" id="PF13439"/>
    </source>
</evidence>
<feature type="domain" description="Glycosyltransferase subfamily 4-like N-terminal" evidence="2">
    <location>
        <begin position="14"/>
        <end position="160"/>
    </location>
</feature>
<dbReference type="PANTHER" id="PTHR46401">
    <property type="entry name" value="GLYCOSYLTRANSFERASE WBBK-RELATED"/>
    <property type="match status" value="1"/>
</dbReference>
<dbReference type="AlphaFoldDB" id="B3E2M0"/>
<dbReference type="HOGENOM" id="CLU_791701_0_0_7"/>
<keyword evidence="4" id="KW-1185">Reference proteome</keyword>
<evidence type="ECO:0000313" key="4">
    <source>
        <dbReference type="Proteomes" id="UP000002420"/>
    </source>
</evidence>
<sequence length="350" mass="39305">MNILFYRHTLLSRGGDRMIIAHANHLVAEGHQVTIMAAQINSVFHIDSRVILQRLPSSNTASTLLRALVTHFPHQLIIADIIPLACLLAVRNRKHTIYYAQDYDESYYSSLFPRLFIRLLYSIGLTVMGIRTIAVAQHLADTFLRRFHVRTEVVENGIDAASFYPDPDQELIRYKEDRQAILLLSRSDARKGFDVAVTIVTNLLNRKGTETLEIWTVGEACQGIFPAGVHHRDLGYVNEHRLRQIMSSANLFLYPSRHEGLPLMPLEAMACGCPVITTSAVPYARSGENAMVSLINDDVTLLNQSILVLTNQHIIRSLINGGIATAQRYTLEHTLSSFASKLVSMAEFQQ</sequence>